<feature type="transmembrane region" description="Helical" evidence="2">
    <location>
        <begin position="80"/>
        <end position="98"/>
    </location>
</feature>
<evidence type="ECO:0000313" key="3">
    <source>
        <dbReference type="EMBL" id="OCF61787.1"/>
    </source>
</evidence>
<keyword evidence="4" id="KW-1185">Reference proteome</keyword>
<protein>
    <submittedName>
        <fullName evidence="3">Uncharacterized protein</fullName>
    </submittedName>
</protein>
<keyword evidence="2" id="KW-1133">Transmembrane helix</keyword>
<reference evidence="3 4" key="1">
    <citation type="submission" date="2013-07" db="EMBL/GenBank/DDBJ databases">
        <title>The Genome Sequence of Kwoniella mangroviensis CBS10435.</title>
        <authorList>
            <consortium name="The Broad Institute Genome Sequencing Platform"/>
            <person name="Cuomo C."/>
            <person name="Litvintseva A."/>
            <person name="Chen Y."/>
            <person name="Heitman J."/>
            <person name="Sun S."/>
            <person name="Springer D."/>
            <person name="Dromer F."/>
            <person name="Young S.K."/>
            <person name="Zeng Q."/>
            <person name="Gargeya S."/>
            <person name="Fitzgerald M."/>
            <person name="Abouelleil A."/>
            <person name="Alvarado L."/>
            <person name="Berlin A.M."/>
            <person name="Chapman S.B."/>
            <person name="Dewar J."/>
            <person name="Goldberg J."/>
            <person name="Griggs A."/>
            <person name="Gujja S."/>
            <person name="Hansen M."/>
            <person name="Howarth C."/>
            <person name="Imamovic A."/>
            <person name="Larimer J."/>
            <person name="McCowan C."/>
            <person name="Murphy C."/>
            <person name="Pearson M."/>
            <person name="Priest M."/>
            <person name="Roberts A."/>
            <person name="Saif S."/>
            <person name="Shea T."/>
            <person name="Sykes S."/>
            <person name="Wortman J."/>
            <person name="Nusbaum C."/>
            <person name="Birren B."/>
        </authorList>
    </citation>
    <scope>NUCLEOTIDE SEQUENCE [LARGE SCALE GENOMIC DNA]</scope>
    <source>
        <strain evidence="3 4">CBS 10435</strain>
    </source>
</reference>
<gene>
    <name evidence="3" type="ORF">L486_01448</name>
</gene>
<dbReference type="OrthoDB" id="2564292at2759"/>
<dbReference type="EMBL" id="KI669459">
    <property type="protein sequence ID" value="OCF61787.1"/>
    <property type="molecule type" value="Genomic_DNA"/>
</dbReference>
<feature type="compositionally biased region" description="Low complexity" evidence="1">
    <location>
        <begin position="1"/>
        <end position="12"/>
    </location>
</feature>
<dbReference type="AlphaFoldDB" id="A0A1B9J1X0"/>
<keyword evidence="2" id="KW-0812">Transmembrane</keyword>
<evidence type="ECO:0000256" key="2">
    <source>
        <dbReference type="SAM" id="Phobius"/>
    </source>
</evidence>
<organism evidence="3 4">
    <name type="scientific">Kwoniella mangroviensis CBS 10435</name>
    <dbReference type="NCBI Taxonomy" id="1331196"/>
    <lineage>
        <taxon>Eukaryota</taxon>
        <taxon>Fungi</taxon>
        <taxon>Dikarya</taxon>
        <taxon>Basidiomycota</taxon>
        <taxon>Agaricomycotina</taxon>
        <taxon>Tremellomycetes</taxon>
        <taxon>Tremellales</taxon>
        <taxon>Cryptococcaceae</taxon>
        <taxon>Kwoniella</taxon>
    </lineage>
</organism>
<feature type="region of interest" description="Disordered" evidence="1">
    <location>
        <begin position="1"/>
        <end position="32"/>
    </location>
</feature>
<evidence type="ECO:0000256" key="1">
    <source>
        <dbReference type="SAM" id="MobiDB-lite"/>
    </source>
</evidence>
<sequence>MSQSRPSQPSQSAMTSRSAAGARPDRKPILPSPIARSARAAAAIGAAGLHSPQVNKSIPTVELGGNKSLYGSFRSLAPNARIIFGLAIGAVGLAGLMIDRNVLQGEKADEKPAISVRMVDRK</sequence>
<accession>A0A1B9J1X0</accession>
<name>A0A1B9J1X0_9TREE</name>
<keyword evidence="2" id="KW-0472">Membrane</keyword>
<evidence type="ECO:0000313" key="4">
    <source>
        <dbReference type="Proteomes" id="UP000092583"/>
    </source>
</evidence>
<reference evidence="4" key="2">
    <citation type="submission" date="2013-12" db="EMBL/GenBank/DDBJ databases">
        <title>Evolution of pathogenesis and genome organization in the Tremellales.</title>
        <authorList>
            <person name="Cuomo C."/>
            <person name="Litvintseva A."/>
            <person name="Heitman J."/>
            <person name="Chen Y."/>
            <person name="Sun S."/>
            <person name="Springer D."/>
            <person name="Dromer F."/>
            <person name="Young S."/>
            <person name="Zeng Q."/>
            <person name="Chapman S."/>
            <person name="Gujja S."/>
            <person name="Saif S."/>
            <person name="Birren B."/>
        </authorList>
    </citation>
    <scope>NUCLEOTIDE SEQUENCE [LARGE SCALE GENOMIC DNA]</scope>
    <source>
        <strain evidence="4">CBS 10435</strain>
    </source>
</reference>
<proteinExistence type="predicted"/>
<dbReference type="Proteomes" id="UP000092583">
    <property type="component" value="Unassembled WGS sequence"/>
</dbReference>